<dbReference type="EC" id="2.3.1.225" evidence="7"/>
<evidence type="ECO:0000313" key="9">
    <source>
        <dbReference type="EMBL" id="ODN01843.1"/>
    </source>
</evidence>
<comment type="catalytic activity">
    <reaction evidence="7">
        <text>L-cysteinyl-[protein] + hexadecanoyl-CoA = S-hexadecanoyl-L-cysteinyl-[protein] + CoA</text>
        <dbReference type="Rhea" id="RHEA:36683"/>
        <dbReference type="Rhea" id="RHEA-COMP:10131"/>
        <dbReference type="Rhea" id="RHEA-COMP:11032"/>
        <dbReference type="ChEBI" id="CHEBI:29950"/>
        <dbReference type="ChEBI" id="CHEBI:57287"/>
        <dbReference type="ChEBI" id="CHEBI:57379"/>
        <dbReference type="ChEBI" id="CHEBI:74151"/>
        <dbReference type="EC" id="2.3.1.225"/>
    </reaction>
</comment>
<protein>
    <recommendedName>
        <fullName evidence="7">Palmitoyltransferase</fullName>
        <ecNumber evidence="7">2.3.1.225</ecNumber>
    </recommendedName>
</protein>
<evidence type="ECO:0000259" key="8">
    <source>
        <dbReference type="Pfam" id="PF01529"/>
    </source>
</evidence>
<dbReference type="GO" id="GO:0019706">
    <property type="term" value="F:protein-cysteine S-palmitoyltransferase activity"/>
    <property type="evidence" value="ECO:0007669"/>
    <property type="project" value="UniProtKB-EC"/>
</dbReference>
<keyword evidence="2 7" id="KW-0808">Transferase</keyword>
<dbReference type="STRING" id="48709.A0A1D2N9A3"/>
<evidence type="ECO:0000256" key="6">
    <source>
        <dbReference type="ARBA" id="ARBA00023315"/>
    </source>
</evidence>
<comment type="similarity">
    <text evidence="7">Belongs to the DHHC palmitoyltransferase family.</text>
</comment>
<dbReference type="InterPro" id="IPR001594">
    <property type="entry name" value="Palmitoyltrfase_DHHC"/>
</dbReference>
<dbReference type="GO" id="GO:0005783">
    <property type="term" value="C:endoplasmic reticulum"/>
    <property type="evidence" value="ECO:0007669"/>
    <property type="project" value="TreeGrafter"/>
</dbReference>
<keyword evidence="5 7" id="KW-0472">Membrane</keyword>
<dbReference type="GO" id="GO:0005794">
    <property type="term" value="C:Golgi apparatus"/>
    <property type="evidence" value="ECO:0007669"/>
    <property type="project" value="TreeGrafter"/>
</dbReference>
<dbReference type="GO" id="GO:0016020">
    <property type="term" value="C:membrane"/>
    <property type="evidence" value="ECO:0007669"/>
    <property type="project" value="UniProtKB-SubCell"/>
</dbReference>
<reference evidence="9 10" key="1">
    <citation type="journal article" date="2016" name="Genome Biol. Evol.">
        <title>Gene Family Evolution Reflects Adaptation to Soil Environmental Stressors in the Genome of the Collembolan Orchesella cincta.</title>
        <authorList>
            <person name="Faddeeva-Vakhrusheva A."/>
            <person name="Derks M.F."/>
            <person name="Anvar S.Y."/>
            <person name="Agamennone V."/>
            <person name="Suring W."/>
            <person name="Smit S."/>
            <person name="van Straalen N.M."/>
            <person name="Roelofs D."/>
        </authorList>
    </citation>
    <scope>NUCLEOTIDE SEQUENCE [LARGE SCALE GENOMIC DNA]</scope>
    <source>
        <tissue evidence="9">Mixed pool</tissue>
    </source>
</reference>
<comment type="caution">
    <text evidence="9">The sequence shown here is derived from an EMBL/GenBank/DDBJ whole genome shotgun (WGS) entry which is preliminary data.</text>
</comment>
<feature type="transmembrane region" description="Helical" evidence="7">
    <location>
        <begin position="226"/>
        <end position="242"/>
    </location>
</feature>
<evidence type="ECO:0000313" key="10">
    <source>
        <dbReference type="Proteomes" id="UP000094527"/>
    </source>
</evidence>
<keyword evidence="4 7" id="KW-1133">Transmembrane helix</keyword>
<organism evidence="9 10">
    <name type="scientific">Orchesella cincta</name>
    <name type="common">Springtail</name>
    <name type="synonym">Podura cincta</name>
    <dbReference type="NCBI Taxonomy" id="48709"/>
    <lineage>
        <taxon>Eukaryota</taxon>
        <taxon>Metazoa</taxon>
        <taxon>Ecdysozoa</taxon>
        <taxon>Arthropoda</taxon>
        <taxon>Hexapoda</taxon>
        <taxon>Collembola</taxon>
        <taxon>Entomobryomorpha</taxon>
        <taxon>Entomobryoidea</taxon>
        <taxon>Orchesellidae</taxon>
        <taxon>Orchesellinae</taxon>
        <taxon>Orchesella</taxon>
    </lineage>
</organism>
<dbReference type="OMA" id="WRQWDEY"/>
<feature type="transmembrane region" description="Helical" evidence="7">
    <location>
        <begin position="40"/>
        <end position="62"/>
    </location>
</feature>
<dbReference type="PROSITE" id="PS50216">
    <property type="entry name" value="DHHC"/>
    <property type="match status" value="1"/>
</dbReference>
<dbReference type="Proteomes" id="UP000094527">
    <property type="component" value="Unassembled WGS sequence"/>
</dbReference>
<dbReference type="PANTHER" id="PTHR22883:SF414">
    <property type="entry name" value="PALMITOYLTRANSFERASE ZDHHC24-RELATED"/>
    <property type="match status" value="1"/>
</dbReference>
<dbReference type="InterPro" id="IPR039859">
    <property type="entry name" value="PFA4/ZDH16/20/ERF2-like"/>
</dbReference>
<dbReference type="OrthoDB" id="302728at2759"/>
<dbReference type="GO" id="GO:0006612">
    <property type="term" value="P:protein targeting to membrane"/>
    <property type="evidence" value="ECO:0007669"/>
    <property type="project" value="TreeGrafter"/>
</dbReference>
<evidence type="ECO:0000256" key="3">
    <source>
        <dbReference type="ARBA" id="ARBA00022692"/>
    </source>
</evidence>
<evidence type="ECO:0000256" key="7">
    <source>
        <dbReference type="RuleBase" id="RU079119"/>
    </source>
</evidence>
<feature type="transmembrane region" description="Helical" evidence="7">
    <location>
        <begin position="249"/>
        <end position="269"/>
    </location>
</feature>
<evidence type="ECO:0000256" key="4">
    <source>
        <dbReference type="ARBA" id="ARBA00022989"/>
    </source>
</evidence>
<keyword evidence="3 7" id="KW-0812">Transmembrane</keyword>
<accession>A0A1D2N9A3</accession>
<dbReference type="PANTHER" id="PTHR22883">
    <property type="entry name" value="ZINC FINGER DHHC DOMAIN CONTAINING PROTEIN"/>
    <property type="match status" value="1"/>
</dbReference>
<evidence type="ECO:0000256" key="1">
    <source>
        <dbReference type="ARBA" id="ARBA00004141"/>
    </source>
</evidence>
<dbReference type="Pfam" id="PF01529">
    <property type="entry name" value="DHHC"/>
    <property type="match status" value="1"/>
</dbReference>
<keyword evidence="6 7" id="KW-0012">Acyltransferase</keyword>
<comment type="domain">
    <text evidence="7">The DHHC domain is required for palmitoyltransferase activity.</text>
</comment>
<dbReference type="AlphaFoldDB" id="A0A1D2N9A3"/>
<feature type="transmembrane region" description="Helical" evidence="7">
    <location>
        <begin position="199"/>
        <end position="220"/>
    </location>
</feature>
<evidence type="ECO:0000256" key="5">
    <source>
        <dbReference type="ARBA" id="ARBA00023136"/>
    </source>
</evidence>
<proteinExistence type="inferred from homology"/>
<feature type="domain" description="Palmitoyltransferase DHHC" evidence="8">
    <location>
        <begin position="148"/>
        <end position="281"/>
    </location>
</feature>
<evidence type="ECO:0000256" key="2">
    <source>
        <dbReference type="ARBA" id="ARBA00022679"/>
    </source>
</evidence>
<dbReference type="EMBL" id="LJIJ01000137">
    <property type="protein sequence ID" value="ODN01843.1"/>
    <property type="molecule type" value="Genomic_DNA"/>
</dbReference>
<feature type="transmembrane region" description="Helical" evidence="7">
    <location>
        <begin position="74"/>
        <end position="95"/>
    </location>
</feature>
<keyword evidence="10" id="KW-1185">Reference proteome</keyword>
<sequence length="339" mass="39049">MFNKGDSNSFGWRLKNWWNTNMTPWTEKVVFKLHPVTVQLGAYFFVGIAALLTYLYGTFLVIPEVLTDYPPLLLTSLQILTTILLLGVYSNLYLVRKRKSTIEGRLLLQPVVKPMSSNVSSMDVDCQLREKARHLGQHFTPTPFGEDHNWHICGTCEVFVPPRTWHCHVCNTCILRRDHHCVFTACCIGEENQCNFLGLLLYLGLGTTLSSGFSFVYFVYWKEMSIWWYFLRLFVMMYTIIFDFSAIQLLATVSTFGQAASWGVFWYYIVLAFKGQTASDAHRKVSRTSAGASSISYENMRNFLGPYPLLRIVWPFCKPIRADYGQPNVQKEELDRKGL</sequence>
<name>A0A1D2N9A3_ORCCI</name>
<comment type="subcellular location">
    <subcellularLocation>
        <location evidence="1">Membrane</location>
        <topology evidence="1">Multi-pass membrane protein</topology>
    </subcellularLocation>
</comment>
<gene>
    <name evidence="9" type="ORF">Ocin01_04852</name>
</gene>